<keyword evidence="10" id="KW-1185">Reference proteome</keyword>
<evidence type="ECO:0000256" key="4">
    <source>
        <dbReference type="ARBA" id="ARBA00023163"/>
    </source>
</evidence>
<keyword evidence="4" id="KW-0804">Transcription</keyword>
<dbReference type="EMBL" id="JAJAGQ010000009">
    <property type="protein sequence ID" value="KAJ8554336.1"/>
    <property type="molecule type" value="Genomic_DNA"/>
</dbReference>
<evidence type="ECO:0000256" key="5">
    <source>
        <dbReference type="ARBA" id="ARBA00023242"/>
    </source>
</evidence>
<dbReference type="GO" id="GO:0000976">
    <property type="term" value="F:transcription cis-regulatory region binding"/>
    <property type="evidence" value="ECO:0007669"/>
    <property type="project" value="TreeGrafter"/>
</dbReference>
<dbReference type="Proteomes" id="UP001152561">
    <property type="component" value="Unassembled WGS sequence"/>
</dbReference>
<dbReference type="GO" id="GO:0010150">
    <property type="term" value="P:leaf senescence"/>
    <property type="evidence" value="ECO:0007669"/>
    <property type="project" value="UniProtKB-ARBA"/>
</dbReference>
<dbReference type="OrthoDB" id="1888929at2759"/>
<feature type="compositionally biased region" description="Basic and acidic residues" evidence="7">
    <location>
        <begin position="103"/>
        <end position="116"/>
    </location>
</feature>
<dbReference type="Gene3D" id="2.20.25.80">
    <property type="entry name" value="WRKY domain"/>
    <property type="match status" value="1"/>
</dbReference>
<gene>
    <name evidence="9" type="ORF">K7X08_025014</name>
</gene>
<accession>A0A9Q1MCA4</accession>
<dbReference type="SUPFAM" id="SSF118290">
    <property type="entry name" value="WRKY DNA-binding domain"/>
    <property type="match status" value="1"/>
</dbReference>
<organism evidence="9 10">
    <name type="scientific">Anisodus acutangulus</name>
    <dbReference type="NCBI Taxonomy" id="402998"/>
    <lineage>
        <taxon>Eukaryota</taxon>
        <taxon>Viridiplantae</taxon>
        <taxon>Streptophyta</taxon>
        <taxon>Embryophyta</taxon>
        <taxon>Tracheophyta</taxon>
        <taxon>Spermatophyta</taxon>
        <taxon>Magnoliopsida</taxon>
        <taxon>eudicotyledons</taxon>
        <taxon>Gunneridae</taxon>
        <taxon>Pentapetalae</taxon>
        <taxon>asterids</taxon>
        <taxon>lamiids</taxon>
        <taxon>Solanales</taxon>
        <taxon>Solanaceae</taxon>
        <taxon>Solanoideae</taxon>
        <taxon>Hyoscyameae</taxon>
        <taxon>Anisodus</taxon>
    </lineage>
</organism>
<dbReference type="GO" id="GO:0009751">
    <property type="term" value="P:response to salicylic acid"/>
    <property type="evidence" value="ECO:0007669"/>
    <property type="project" value="UniProtKB-ARBA"/>
</dbReference>
<dbReference type="Pfam" id="PF03106">
    <property type="entry name" value="WRKY"/>
    <property type="match status" value="1"/>
</dbReference>
<dbReference type="PANTHER" id="PTHR32096">
    <property type="entry name" value="WRKY TRANSCRIPTION FACTOR 30-RELATED-RELATED"/>
    <property type="match status" value="1"/>
</dbReference>
<evidence type="ECO:0000256" key="6">
    <source>
        <dbReference type="ARBA" id="ARBA00060850"/>
    </source>
</evidence>
<keyword evidence="5" id="KW-0539">Nucleus</keyword>
<dbReference type="AlphaFoldDB" id="A0A9Q1MCA4"/>
<reference evidence="10" key="1">
    <citation type="journal article" date="2023" name="Proc. Natl. Acad. Sci. U.S.A.">
        <title>Genomic and structural basis for evolution of tropane alkaloid biosynthesis.</title>
        <authorList>
            <person name="Wanga Y.-J."/>
            <person name="Taina T."/>
            <person name="Yua J.-Y."/>
            <person name="Lia J."/>
            <person name="Xua B."/>
            <person name="Chenc J."/>
            <person name="D'Auriad J.C."/>
            <person name="Huanga J.-P."/>
            <person name="Huanga S.-X."/>
        </authorList>
    </citation>
    <scope>NUCLEOTIDE SEQUENCE [LARGE SCALE GENOMIC DNA]</scope>
    <source>
        <strain evidence="10">cv. KIB-2019</strain>
    </source>
</reference>
<feature type="region of interest" description="Disordered" evidence="7">
    <location>
        <begin position="90"/>
        <end position="147"/>
    </location>
</feature>
<feature type="domain" description="WRKY" evidence="8">
    <location>
        <begin position="140"/>
        <end position="203"/>
    </location>
</feature>
<keyword evidence="3" id="KW-0238">DNA-binding</keyword>
<sequence length="356" mass="39935">MDNYGTDNGTEFNRLVSELTQGRDLVQQLQLHLNAPNYNSSASPETTREFLLHNIQSKFDKALSLLQYNSSGDNSNNSLVALSNSPAIPIFGMSDSPRSSPPHSEDSDRDLEPKDHHATHKRKSSTPRWTKQVQIHPGAPIEGTLDDGFNWRKYGQKDILGAKHPRGYYRCTLRHVQGCLATKQVQRSDEDPTIFEVTYRGRHTCNQGGNASVNNVNPAPAPLAILVPQNQEPNLGNHEQHQQLIPVPHQNPQEILLNFQKNLSISKDDFNTHHDPNNVPYIPSYNSPSSSSHVKTDHQDYNFMPNSSIIPSNNFVENFPPSFNMSAGTSQNGSEYQFNSMGFESNFPYDYQGFSS</sequence>
<name>A0A9Q1MCA4_9SOLA</name>
<evidence type="ECO:0000256" key="3">
    <source>
        <dbReference type="ARBA" id="ARBA00023125"/>
    </source>
</evidence>
<dbReference type="GO" id="GO:0010193">
    <property type="term" value="P:response to ozone"/>
    <property type="evidence" value="ECO:0007669"/>
    <property type="project" value="UniProtKB-ARBA"/>
</dbReference>
<evidence type="ECO:0000256" key="7">
    <source>
        <dbReference type="SAM" id="MobiDB-lite"/>
    </source>
</evidence>
<evidence type="ECO:0000313" key="10">
    <source>
        <dbReference type="Proteomes" id="UP001152561"/>
    </source>
</evidence>
<comment type="caution">
    <text evidence="9">The sequence shown here is derived from an EMBL/GenBank/DDBJ whole genome shotgun (WGS) entry which is preliminary data.</text>
</comment>
<dbReference type="GO" id="GO:0003700">
    <property type="term" value="F:DNA-binding transcription factor activity"/>
    <property type="evidence" value="ECO:0007669"/>
    <property type="project" value="InterPro"/>
</dbReference>
<dbReference type="PROSITE" id="PS50811">
    <property type="entry name" value="WRKY"/>
    <property type="match status" value="1"/>
</dbReference>
<dbReference type="InterPro" id="IPR003657">
    <property type="entry name" value="WRKY_dom"/>
</dbReference>
<dbReference type="PANTHER" id="PTHR32096:SF133">
    <property type="entry name" value="WRKY TRANSCRIPTION FACTOR 41-RELATED"/>
    <property type="match status" value="1"/>
</dbReference>
<dbReference type="GO" id="GO:0005634">
    <property type="term" value="C:nucleus"/>
    <property type="evidence" value="ECO:0007669"/>
    <property type="project" value="UniProtKB-SubCell"/>
</dbReference>
<evidence type="ECO:0000256" key="2">
    <source>
        <dbReference type="ARBA" id="ARBA00023015"/>
    </source>
</evidence>
<dbReference type="InterPro" id="IPR044810">
    <property type="entry name" value="WRKY_plant"/>
</dbReference>
<dbReference type="FunFam" id="2.20.25.80:FF:000009">
    <property type="entry name" value="WRKY transcription factor 53"/>
    <property type="match status" value="1"/>
</dbReference>
<dbReference type="SMART" id="SM00774">
    <property type="entry name" value="WRKY"/>
    <property type="match status" value="1"/>
</dbReference>
<dbReference type="InterPro" id="IPR036576">
    <property type="entry name" value="WRKY_dom_sf"/>
</dbReference>
<comment type="similarity">
    <text evidence="6">Belongs to the WRKY group III family.</text>
</comment>
<comment type="subcellular location">
    <subcellularLocation>
        <location evidence="1">Nucleus</location>
    </subcellularLocation>
</comment>
<evidence type="ECO:0000259" key="8">
    <source>
        <dbReference type="PROSITE" id="PS50811"/>
    </source>
</evidence>
<evidence type="ECO:0000313" key="9">
    <source>
        <dbReference type="EMBL" id="KAJ8554336.1"/>
    </source>
</evidence>
<protein>
    <recommendedName>
        <fullName evidence="8">WRKY domain-containing protein</fullName>
    </recommendedName>
</protein>
<dbReference type="GO" id="GO:0042542">
    <property type="term" value="P:response to hydrogen peroxide"/>
    <property type="evidence" value="ECO:0007669"/>
    <property type="project" value="UniProtKB-ARBA"/>
</dbReference>
<evidence type="ECO:0000256" key="1">
    <source>
        <dbReference type="ARBA" id="ARBA00004123"/>
    </source>
</evidence>
<proteinExistence type="inferred from homology"/>
<keyword evidence="2" id="KW-0805">Transcription regulation</keyword>